<sequence>MSVVAAEFLCALVGVGSFALALVLGRKGTTLPKRPIYLLFPISQLAIAGFLLVYVAVFQLPLWLFAAIAASAALCAPADLMLFKALRETEEAELAQTRTSLLEEQVEAQRQYIPRLSAELARAHDVRAELLAQLEEADALLARRQGEQASAELTQAVSALDPADPPLCAHRAVDALVSLKAHACEEAGIRATFELDVPTNVPVPSVDLCAVFSNLLDNALHACEKVEQPRRRLHLKARVVSGYLVVDAENSCLPDPGGPQHQHQQLAPRIPASEQPLAPATPERRPARGLAEHGWGLSILESLATRHEGSLSIEQSGGVFRTTVALKMNGR</sequence>
<name>A0ABT7DL35_9ACTN</name>
<feature type="transmembrane region" description="Helical" evidence="1">
    <location>
        <begin position="36"/>
        <end position="57"/>
    </location>
</feature>
<proteinExistence type="predicted"/>
<dbReference type="RefSeq" id="WP_283831587.1">
    <property type="nucleotide sequence ID" value="NZ_JASJEU010000012.1"/>
</dbReference>
<keyword evidence="1" id="KW-1133">Transmembrane helix</keyword>
<keyword evidence="1" id="KW-0472">Membrane</keyword>
<dbReference type="SUPFAM" id="SSF55874">
    <property type="entry name" value="ATPase domain of HSP90 chaperone/DNA topoisomerase II/histidine kinase"/>
    <property type="match status" value="1"/>
</dbReference>
<dbReference type="InterPro" id="IPR036890">
    <property type="entry name" value="HATPase_C_sf"/>
</dbReference>
<keyword evidence="1" id="KW-0812">Transmembrane</keyword>
<feature type="transmembrane region" description="Helical" evidence="1">
    <location>
        <begin position="6"/>
        <end position="24"/>
    </location>
</feature>
<dbReference type="Gene3D" id="3.30.565.10">
    <property type="entry name" value="Histidine kinase-like ATPase, C-terminal domain"/>
    <property type="match status" value="1"/>
</dbReference>
<reference evidence="3 4" key="1">
    <citation type="submission" date="2023-05" db="EMBL/GenBank/DDBJ databases">
        <title>Gordonibacter KGMB12511T sp. nov., isolated from faeces of healthy Korean.</title>
        <authorList>
            <person name="Kim H.S."/>
            <person name="Kim J.-S."/>
            <person name="Suh M.K."/>
            <person name="Eom M.K."/>
            <person name="Do H.E."/>
            <person name="Lee J.-S."/>
        </authorList>
    </citation>
    <scope>NUCLEOTIDE SEQUENCE [LARGE SCALE GENOMIC DNA]</scope>
    <source>
        <strain evidence="3 4">KGMB12511</strain>
    </source>
</reference>
<organism evidence="3 4">
    <name type="scientific">Gordonibacter faecis</name>
    <dbReference type="NCBI Taxonomy" id="3047475"/>
    <lineage>
        <taxon>Bacteria</taxon>
        <taxon>Bacillati</taxon>
        <taxon>Actinomycetota</taxon>
        <taxon>Coriobacteriia</taxon>
        <taxon>Eggerthellales</taxon>
        <taxon>Eggerthellaceae</taxon>
        <taxon>Gordonibacter</taxon>
    </lineage>
</organism>
<gene>
    <name evidence="3" type="ORF">QNJ86_05445</name>
</gene>
<dbReference type="CDD" id="cd16935">
    <property type="entry name" value="HATPase_AgrC-ComD-like"/>
    <property type="match status" value="1"/>
</dbReference>
<dbReference type="GO" id="GO:0005524">
    <property type="term" value="F:ATP binding"/>
    <property type="evidence" value="ECO:0007669"/>
    <property type="project" value="UniProtKB-KW"/>
</dbReference>
<dbReference type="Pfam" id="PF14501">
    <property type="entry name" value="HATPase_c_5"/>
    <property type="match status" value="1"/>
</dbReference>
<keyword evidence="4" id="KW-1185">Reference proteome</keyword>
<evidence type="ECO:0000313" key="4">
    <source>
        <dbReference type="Proteomes" id="UP001232750"/>
    </source>
</evidence>
<accession>A0ABT7DL35</accession>
<evidence type="ECO:0000313" key="3">
    <source>
        <dbReference type="EMBL" id="MDJ1650235.1"/>
    </source>
</evidence>
<dbReference type="Proteomes" id="UP001232750">
    <property type="component" value="Unassembled WGS sequence"/>
</dbReference>
<dbReference type="InterPro" id="IPR032834">
    <property type="entry name" value="NatK-like_C"/>
</dbReference>
<protein>
    <submittedName>
        <fullName evidence="3">ATP-binding protein</fullName>
    </submittedName>
</protein>
<feature type="domain" description="Sensor histidine kinase NatK-like C-terminal" evidence="2">
    <location>
        <begin position="206"/>
        <end position="326"/>
    </location>
</feature>
<keyword evidence="3" id="KW-0067">ATP-binding</keyword>
<evidence type="ECO:0000256" key="1">
    <source>
        <dbReference type="SAM" id="Phobius"/>
    </source>
</evidence>
<dbReference type="EMBL" id="JASJEU010000012">
    <property type="protein sequence ID" value="MDJ1650235.1"/>
    <property type="molecule type" value="Genomic_DNA"/>
</dbReference>
<keyword evidence="3" id="KW-0547">Nucleotide-binding</keyword>
<evidence type="ECO:0000259" key="2">
    <source>
        <dbReference type="Pfam" id="PF14501"/>
    </source>
</evidence>
<comment type="caution">
    <text evidence="3">The sequence shown here is derived from an EMBL/GenBank/DDBJ whole genome shotgun (WGS) entry which is preliminary data.</text>
</comment>